<dbReference type="NCBIfam" id="NF004349">
    <property type="entry name" value="PRK05729.1"/>
    <property type="match status" value="1"/>
</dbReference>
<evidence type="ECO:0000313" key="15">
    <source>
        <dbReference type="EMBL" id="CAI5735467.1"/>
    </source>
</evidence>
<keyword evidence="4" id="KW-0963">Cytoplasm</keyword>
<dbReference type="PROSITE" id="PS00178">
    <property type="entry name" value="AA_TRNA_LIGASE_I"/>
    <property type="match status" value="1"/>
</dbReference>
<evidence type="ECO:0000259" key="13">
    <source>
        <dbReference type="Pfam" id="PF00133"/>
    </source>
</evidence>
<dbReference type="InterPro" id="IPR033705">
    <property type="entry name" value="Anticodon_Ia_Val"/>
</dbReference>
<dbReference type="Gene3D" id="3.90.740.10">
    <property type="entry name" value="Valyl/Leucyl/Isoleucyl-tRNA synthetase, editing domain"/>
    <property type="match status" value="1"/>
</dbReference>
<dbReference type="InterPro" id="IPR009008">
    <property type="entry name" value="Val/Leu/Ile-tRNA-synth_edit"/>
</dbReference>
<organism evidence="15 16">
    <name type="scientific">Hyaloperonospora brassicae</name>
    <name type="common">Brassica downy mildew</name>
    <name type="synonym">Peronospora brassicae</name>
    <dbReference type="NCBI Taxonomy" id="162125"/>
    <lineage>
        <taxon>Eukaryota</taxon>
        <taxon>Sar</taxon>
        <taxon>Stramenopiles</taxon>
        <taxon>Oomycota</taxon>
        <taxon>Peronosporomycetes</taxon>
        <taxon>Peronosporales</taxon>
        <taxon>Peronosporaceae</taxon>
        <taxon>Hyaloperonospora</taxon>
    </lineage>
</organism>
<evidence type="ECO:0000256" key="2">
    <source>
        <dbReference type="ARBA" id="ARBA00005594"/>
    </source>
</evidence>
<dbReference type="NCBIfam" id="TIGR00422">
    <property type="entry name" value="valS"/>
    <property type="match status" value="1"/>
</dbReference>
<evidence type="ECO:0000256" key="6">
    <source>
        <dbReference type="ARBA" id="ARBA00022741"/>
    </source>
</evidence>
<dbReference type="InterPro" id="IPR001412">
    <property type="entry name" value="aa-tRNA-synth_I_CS"/>
</dbReference>
<dbReference type="GO" id="GO:0002161">
    <property type="term" value="F:aminoacyl-tRNA deacylase activity"/>
    <property type="evidence" value="ECO:0007669"/>
    <property type="project" value="InterPro"/>
</dbReference>
<evidence type="ECO:0000256" key="4">
    <source>
        <dbReference type="ARBA" id="ARBA00022490"/>
    </source>
</evidence>
<proteinExistence type="inferred from homology"/>
<dbReference type="SUPFAM" id="SSF50677">
    <property type="entry name" value="ValRS/IleRS/LeuRS editing domain"/>
    <property type="match status" value="1"/>
</dbReference>
<accession>A0AAV0UEP3</accession>
<evidence type="ECO:0000259" key="14">
    <source>
        <dbReference type="Pfam" id="PF08264"/>
    </source>
</evidence>
<dbReference type="CDD" id="cd07962">
    <property type="entry name" value="Anticodon_Ia_Val"/>
    <property type="match status" value="1"/>
</dbReference>
<dbReference type="InterPro" id="IPR002303">
    <property type="entry name" value="Valyl-tRNA_ligase"/>
</dbReference>
<keyword evidence="8 12" id="KW-0648">Protein biosynthesis</keyword>
<dbReference type="FunFam" id="3.90.740.10:FF:000005">
    <property type="entry name" value="Valine--tRNA ligase, mitochondrial"/>
    <property type="match status" value="1"/>
</dbReference>
<evidence type="ECO:0000256" key="8">
    <source>
        <dbReference type="ARBA" id="ARBA00022917"/>
    </source>
</evidence>
<name>A0AAV0UEP3_HYABA</name>
<keyword evidence="6 12" id="KW-0547">Nucleotide-binding</keyword>
<evidence type="ECO:0000256" key="12">
    <source>
        <dbReference type="RuleBase" id="RU363035"/>
    </source>
</evidence>
<comment type="subcellular location">
    <subcellularLocation>
        <location evidence="1">Cytoplasm</location>
    </subcellularLocation>
</comment>
<dbReference type="Proteomes" id="UP001162031">
    <property type="component" value="Unassembled WGS sequence"/>
</dbReference>
<feature type="domain" description="Aminoacyl-tRNA synthetase class Ia" evidence="13">
    <location>
        <begin position="92"/>
        <end position="706"/>
    </location>
</feature>
<evidence type="ECO:0000256" key="7">
    <source>
        <dbReference type="ARBA" id="ARBA00022840"/>
    </source>
</evidence>
<dbReference type="Pfam" id="PF08264">
    <property type="entry name" value="Anticodon_1"/>
    <property type="match status" value="1"/>
</dbReference>
<comment type="catalytic activity">
    <reaction evidence="11">
        <text>tRNA(Val) + L-valine + ATP = L-valyl-tRNA(Val) + AMP + diphosphate</text>
        <dbReference type="Rhea" id="RHEA:10704"/>
        <dbReference type="Rhea" id="RHEA-COMP:9672"/>
        <dbReference type="Rhea" id="RHEA-COMP:9708"/>
        <dbReference type="ChEBI" id="CHEBI:30616"/>
        <dbReference type="ChEBI" id="CHEBI:33019"/>
        <dbReference type="ChEBI" id="CHEBI:57762"/>
        <dbReference type="ChEBI" id="CHEBI:78442"/>
        <dbReference type="ChEBI" id="CHEBI:78537"/>
        <dbReference type="ChEBI" id="CHEBI:456215"/>
        <dbReference type="EC" id="6.1.1.9"/>
    </reaction>
</comment>
<evidence type="ECO:0000256" key="5">
    <source>
        <dbReference type="ARBA" id="ARBA00022598"/>
    </source>
</evidence>
<dbReference type="PANTHER" id="PTHR11946:SF109">
    <property type="entry name" value="VALINE--TRNA LIGASE"/>
    <property type="match status" value="1"/>
</dbReference>
<evidence type="ECO:0000256" key="10">
    <source>
        <dbReference type="ARBA" id="ARBA00029936"/>
    </source>
</evidence>
<dbReference type="SUPFAM" id="SSF52374">
    <property type="entry name" value="Nucleotidylyl transferase"/>
    <property type="match status" value="1"/>
</dbReference>
<dbReference type="PRINTS" id="PR00986">
    <property type="entry name" value="TRNASYNTHVAL"/>
</dbReference>
<keyword evidence="9 12" id="KW-0030">Aminoacyl-tRNA synthetase</keyword>
<evidence type="ECO:0000313" key="16">
    <source>
        <dbReference type="Proteomes" id="UP001162031"/>
    </source>
</evidence>
<evidence type="ECO:0000256" key="3">
    <source>
        <dbReference type="ARBA" id="ARBA00013169"/>
    </source>
</evidence>
<evidence type="ECO:0000256" key="1">
    <source>
        <dbReference type="ARBA" id="ARBA00004496"/>
    </source>
</evidence>
<evidence type="ECO:0000256" key="11">
    <source>
        <dbReference type="ARBA" id="ARBA00047552"/>
    </source>
</evidence>
<dbReference type="InterPro" id="IPR009080">
    <property type="entry name" value="tRNAsynth_Ia_anticodon-bd"/>
</dbReference>
<dbReference type="GO" id="GO:0004832">
    <property type="term" value="F:valine-tRNA ligase activity"/>
    <property type="evidence" value="ECO:0007669"/>
    <property type="project" value="UniProtKB-EC"/>
</dbReference>
<dbReference type="PANTHER" id="PTHR11946">
    <property type="entry name" value="VALYL-TRNA SYNTHETASES"/>
    <property type="match status" value="1"/>
</dbReference>
<dbReference type="FunFam" id="3.40.50.620:FF:000020">
    <property type="entry name" value="Valine--tRNA ligase, mitochondrial"/>
    <property type="match status" value="1"/>
</dbReference>
<dbReference type="EMBL" id="CANTFL010001264">
    <property type="protein sequence ID" value="CAI5735467.1"/>
    <property type="molecule type" value="Genomic_DNA"/>
</dbReference>
<sequence>MLCRRKGFQRQLARRLLQSTGHRKHRFSASHAAHASLYASVHQPSSLPLPNALHERVKQSPLAPTYDPTVVEQGWQTYWQSTIAATNRQLKNMDTDQVNPTFRMLLPPPNVTGALHLGHALTVTIQDVLARWHWMRGFHVHWLPGLDHAGIATQSVVERKLLAEQGLARTALGRDAFVAHVWQWKEQYGGRILNQIDELGTLVDKSELYFTLDAQCSTSVVHAFVTLYDKGLIYRRRRLVNWCPTLQTAISDIEVDVELVDKATSKLLPGRTTGVEFGVMHRIRYPIADSDEYVEVDTTRPETIFGDVAVAVHPDDARYQALHGKHVVHPFSGERIPIITDNVLVDMELGTGAVKVTPAHDLRDFECGRRHGLPEVEVMDKHGKMCGGIDQRFVGMDRFDARQRVVEELQRMGLYVDKLDHPTTLSICSRSGDVIEPLLMPQWYVKCGAMAQRAADNVRNGVMTIEPKSHTHTWFYFLDNIRDWCVSRQLWWGHRIPAYRLKSGVAGASDVRDNWFVAASIDEARKKAEAELKCKLQDDDLEQDVDVLDTWFSSGLLPLSVFGWPNAGNSDAIANDLSSSYSLDVMETGSDILFFWVARMAMLCEELSGRVPFGKVLLHPMVRDKAGRKMSKSVGNVIDPLHVIKGISLDQLRLDLQSGNVGPRELEKAEKELVKEFPQGIPRCGADALRFTLASYLQQGRQINMDVQRVVSYRHFCNKVWNAVRYALPLLQRADSADANASAATDLSQLRDDMTLADRWILSRLAAVVSEVNGGIAGNQLATSVAAIQRFFVQELCDVYIEFSKPVLYGNRLDNDIASDHQHRARQRSAQATLHRCIDYSMRLLHPFTPFLTEELWQRIRDADPLDTSKCKHNVEASILSSAYPEESHMRTWVDADAEERMALVIDVIHGIRSLRHAVKVLAPNAPSANDRDLLTVGVVCANAALHSELKDAQRDIETQCRVRVNVAVERDAASFAISSSHVLTHSVSDSCRVMVTIPDDAETTQRVDREIARLEKRAEKSAAAAEALVQRQQGPHYAAKVPEAVQLQDAQRLIKLQTDLHATRKSLTALRKLQRLN</sequence>
<keyword evidence="5 12" id="KW-0436">Ligase</keyword>
<dbReference type="InterPro" id="IPR002300">
    <property type="entry name" value="aa-tRNA-synth_Ia"/>
</dbReference>
<evidence type="ECO:0000256" key="9">
    <source>
        <dbReference type="ARBA" id="ARBA00023146"/>
    </source>
</evidence>
<dbReference type="InterPro" id="IPR013155">
    <property type="entry name" value="M/V/L/I-tRNA-synth_anticd-bd"/>
</dbReference>
<protein>
    <recommendedName>
        <fullName evidence="3">valine--tRNA ligase</fullName>
        <ecNumber evidence="3">6.1.1.9</ecNumber>
    </recommendedName>
    <alternativeName>
        <fullName evidence="10">Valyl-tRNA synthetase</fullName>
    </alternativeName>
</protein>
<reference evidence="15" key="1">
    <citation type="submission" date="2022-12" db="EMBL/GenBank/DDBJ databases">
        <authorList>
            <person name="Webb A."/>
        </authorList>
    </citation>
    <scope>NUCLEOTIDE SEQUENCE</scope>
    <source>
        <strain evidence="15">Hp1</strain>
    </source>
</reference>
<dbReference type="Pfam" id="PF00133">
    <property type="entry name" value="tRNA-synt_1"/>
    <property type="match status" value="1"/>
</dbReference>
<keyword evidence="7 12" id="KW-0067">ATP-binding</keyword>
<gene>
    <name evidence="15" type="ORF">HBR001_LOCUS6498</name>
</gene>
<comment type="similarity">
    <text evidence="2 12">Belongs to the class-I aminoacyl-tRNA synthetase family.</text>
</comment>
<dbReference type="GO" id="GO:0005829">
    <property type="term" value="C:cytosol"/>
    <property type="evidence" value="ECO:0007669"/>
    <property type="project" value="TreeGrafter"/>
</dbReference>
<dbReference type="AlphaFoldDB" id="A0AAV0UEP3"/>
<dbReference type="GO" id="GO:0006438">
    <property type="term" value="P:valyl-tRNA aminoacylation"/>
    <property type="evidence" value="ECO:0007669"/>
    <property type="project" value="InterPro"/>
</dbReference>
<comment type="caution">
    <text evidence="15">The sequence shown here is derived from an EMBL/GenBank/DDBJ whole genome shotgun (WGS) entry which is preliminary data.</text>
</comment>
<dbReference type="HAMAP" id="MF_02004">
    <property type="entry name" value="Val_tRNA_synth_type1"/>
    <property type="match status" value="1"/>
</dbReference>
<keyword evidence="16" id="KW-1185">Reference proteome</keyword>
<dbReference type="FunFam" id="3.40.50.620:FF:000078">
    <property type="entry name" value="Valine--tRNA ligase, mitochondrial"/>
    <property type="match status" value="1"/>
</dbReference>
<dbReference type="CDD" id="cd00817">
    <property type="entry name" value="ValRS_core"/>
    <property type="match status" value="1"/>
</dbReference>
<dbReference type="Gene3D" id="1.10.730.10">
    <property type="entry name" value="Isoleucyl-tRNA Synthetase, Domain 1"/>
    <property type="match status" value="1"/>
</dbReference>
<feature type="domain" description="Methionyl/Valyl/Leucyl/Isoleucyl-tRNA synthetase anticodon-binding" evidence="14">
    <location>
        <begin position="758"/>
        <end position="921"/>
    </location>
</feature>
<dbReference type="SUPFAM" id="SSF47323">
    <property type="entry name" value="Anticodon-binding domain of a subclass of class I aminoacyl-tRNA synthetases"/>
    <property type="match status" value="1"/>
</dbReference>
<dbReference type="EC" id="6.1.1.9" evidence="3"/>
<dbReference type="GO" id="GO:0005524">
    <property type="term" value="F:ATP binding"/>
    <property type="evidence" value="ECO:0007669"/>
    <property type="project" value="UniProtKB-KW"/>
</dbReference>
<dbReference type="Gene3D" id="3.40.50.620">
    <property type="entry name" value="HUPs"/>
    <property type="match status" value="2"/>
</dbReference>
<dbReference type="InterPro" id="IPR014729">
    <property type="entry name" value="Rossmann-like_a/b/a_fold"/>
</dbReference>